<sequence length="424" mass="47159">MEDTVANTGVVTAAADEAASQLEKDILYLHPSDHPGMALSSSPLDGTNFLPWSGAIYASLGAKLKLGFIDGSFPRPAPGSATYEQWRRVDLMREITSVTQGNLSITDYFTKVRKLWDEVACLALTPHCVCGGYTFDVNNAVSHLIASQHVMQFLMGLHDSYSGERSQILLMDLLPDIHKAFAMILSVENERSAHTAGSNEVAYHLAVKDNKRDQQRRKPFMDNRGLISDNCHKPGHSRDSCFKLYRVPEWYQKLTEQRKKSKGLVANIEDKPEKSDGHENITSMMSELLHIVKNNNNMAVNLVTADYANFVDFDGEFAGNISNLGEDRATREVLAIGTAVKKLYVLQQESCNKNISPTSLSPPNPPSPSDSTHPDPSPPQPIPVDTASPPRRSSRELRSFSEAVKHHEWREAMDNEIWALEQNT</sequence>
<comment type="caution">
    <text evidence="3">The sequence shown here is derived from an EMBL/GenBank/DDBJ whole genome shotgun (WGS) entry which is preliminary data.</text>
</comment>
<reference evidence="3" key="2">
    <citation type="journal article" date="2024" name="Plant">
        <title>Genomic evolution and insights into agronomic trait innovations of Sesamum species.</title>
        <authorList>
            <person name="Miao H."/>
            <person name="Wang L."/>
            <person name="Qu L."/>
            <person name="Liu H."/>
            <person name="Sun Y."/>
            <person name="Le M."/>
            <person name="Wang Q."/>
            <person name="Wei S."/>
            <person name="Zheng Y."/>
            <person name="Lin W."/>
            <person name="Duan Y."/>
            <person name="Cao H."/>
            <person name="Xiong S."/>
            <person name="Wang X."/>
            <person name="Wei L."/>
            <person name="Li C."/>
            <person name="Ma Q."/>
            <person name="Ju M."/>
            <person name="Zhao R."/>
            <person name="Li G."/>
            <person name="Mu C."/>
            <person name="Tian Q."/>
            <person name="Mei H."/>
            <person name="Zhang T."/>
            <person name="Gao T."/>
            <person name="Zhang H."/>
        </authorList>
    </citation>
    <scope>NUCLEOTIDE SEQUENCE</scope>
    <source>
        <strain evidence="3">KEN1</strain>
    </source>
</reference>
<dbReference type="Pfam" id="PF14244">
    <property type="entry name" value="Retrotran_gag_3"/>
    <property type="match status" value="1"/>
</dbReference>
<dbReference type="PANTHER" id="PTHR34222:SF99">
    <property type="entry name" value="PROTEIN, PUTATIVE-RELATED"/>
    <property type="match status" value="1"/>
</dbReference>
<dbReference type="AlphaFoldDB" id="A0AAW2TDU3"/>
<gene>
    <name evidence="3" type="ORF">Slati_4261700</name>
</gene>
<proteinExistence type="predicted"/>
<dbReference type="InterPro" id="IPR029472">
    <property type="entry name" value="Copia-like_N"/>
</dbReference>
<accession>A0AAW2TDU3</accession>
<dbReference type="EMBL" id="JACGWN010000015">
    <property type="protein sequence ID" value="KAL0402318.1"/>
    <property type="molecule type" value="Genomic_DNA"/>
</dbReference>
<evidence type="ECO:0000313" key="3">
    <source>
        <dbReference type="EMBL" id="KAL0402318.1"/>
    </source>
</evidence>
<dbReference type="PANTHER" id="PTHR34222">
    <property type="entry name" value="GAG_PRE-INTEGRS DOMAIN-CONTAINING PROTEIN"/>
    <property type="match status" value="1"/>
</dbReference>
<feature type="domain" description="Retrotransposon Copia-like N-terminal" evidence="2">
    <location>
        <begin position="30"/>
        <end position="77"/>
    </location>
</feature>
<organism evidence="3">
    <name type="scientific">Sesamum latifolium</name>
    <dbReference type="NCBI Taxonomy" id="2727402"/>
    <lineage>
        <taxon>Eukaryota</taxon>
        <taxon>Viridiplantae</taxon>
        <taxon>Streptophyta</taxon>
        <taxon>Embryophyta</taxon>
        <taxon>Tracheophyta</taxon>
        <taxon>Spermatophyta</taxon>
        <taxon>Magnoliopsida</taxon>
        <taxon>eudicotyledons</taxon>
        <taxon>Gunneridae</taxon>
        <taxon>Pentapetalae</taxon>
        <taxon>asterids</taxon>
        <taxon>lamiids</taxon>
        <taxon>Lamiales</taxon>
        <taxon>Pedaliaceae</taxon>
        <taxon>Sesamum</taxon>
    </lineage>
</organism>
<evidence type="ECO:0000259" key="2">
    <source>
        <dbReference type="Pfam" id="PF14244"/>
    </source>
</evidence>
<evidence type="ECO:0000256" key="1">
    <source>
        <dbReference type="SAM" id="MobiDB-lite"/>
    </source>
</evidence>
<feature type="region of interest" description="Disordered" evidence="1">
    <location>
        <begin position="354"/>
        <end position="406"/>
    </location>
</feature>
<protein>
    <recommendedName>
        <fullName evidence="2">Retrotransposon Copia-like N-terminal domain-containing protein</fullName>
    </recommendedName>
</protein>
<reference evidence="3" key="1">
    <citation type="submission" date="2020-06" db="EMBL/GenBank/DDBJ databases">
        <authorList>
            <person name="Li T."/>
            <person name="Hu X."/>
            <person name="Zhang T."/>
            <person name="Song X."/>
            <person name="Zhang H."/>
            <person name="Dai N."/>
            <person name="Sheng W."/>
            <person name="Hou X."/>
            <person name="Wei L."/>
        </authorList>
    </citation>
    <scope>NUCLEOTIDE SEQUENCE</scope>
    <source>
        <strain evidence="3">KEN1</strain>
        <tissue evidence="3">Leaf</tissue>
    </source>
</reference>
<name>A0AAW2TDU3_9LAMI</name>
<feature type="compositionally biased region" description="Basic and acidic residues" evidence="1">
    <location>
        <begin position="393"/>
        <end position="406"/>
    </location>
</feature>